<gene>
    <name evidence="5" type="ORF">GBAR_LOCUS20023</name>
</gene>
<dbReference type="PANTHER" id="PTHR43037">
    <property type="entry name" value="UNNAMED PRODUCT-RELATED"/>
    <property type="match status" value="1"/>
</dbReference>
<dbReference type="Pfam" id="PF00326">
    <property type="entry name" value="Peptidase_S9"/>
    <property type="match status" value="1"/>
</dbReference>
<dbReference type="AlphaFoldDB" id="A0AA35SVW1"/>
<dbReference type="Pfam" id="PF06452">
    <property type="entry name" value="CBM9_1"/>
    <property type="match status" value="1"/>
</dbReference>
<evidence type="ECO:0000313" key="6">
    <source>
        <dbReference type="Proteomes" id="UP001174909"/>
    </source>
</evidence>
<proteinExistence type="predicted"/>
<dbReference type="EMBL" id="CASHTH010002825">
    <property type="protein sequence ID" value="CAI8035721.1"/>
    <property type="molecule type" value="Genomic_DNA"/>
</dbReference>
<dbReference type="GO" id="GO:0004553">
    <property type="term" value="F:hydrolase activity, hydrolyzing O-glycosyl compounds"/>
    <property type="evidence" value="ECO:0007669"/>
    <property type="project" value="InterPro"/>
</dbReference>
<reference evidence="5" key="1">
    <citation type="submission" date="2023-03" db="EMBL/GenBank/DDBJ databases">
        <authorList>
            <person name="Steffen K."/>
            <person name="Cardenas P."/>
        </authorList>
    </citation>
    <scope>NUCLEOTIDE SEQUENCE</scope>
</reference>
<dbReference type="InterPro" id="IPR010502">
    <property type="entry name" value="Carb-bd_dom_fam9"/>
</dbReference>
<dbReference type="Gene3D" id="2.60.40.1190">
    <property type="match status" value="1"/>
</dbReference>
<evidence type="ECO:0000259" key="4">
    <source>
        <dbReference type="Pfam" id="PF06452"/>
    </source>
</evidence>
<protein>
    <submittedName>
        <fullName evidence="5">Uncharacterized secreted protein ARB_06907</fullName>
    </submittedName>
</protein>
<dbReference type="InterPro" id="IPR050955">
    <property type="entry name" value="Plant_Biomass_Hydrol_Est"/>
</dbReference>
<dbReference type="GO" id="GO:0008236">
    <property type="term" value="F:serine-type peptidase activity"/>
    <property type="evidence" value="ECO:0007669"/>
    <property type="project" value="InterPro"/>
</dbReference>
<dbReference type="InterPro" id="IPR029058">
    <property type="entry name" value="AB_hydrolase_fold"/>
</dbReference>
<dbReference type="Proteomes" id="UP001174909">
    <property type="component" value="Unassembled WGS sequence"/>
</dbReference>
<dbReference type="InterPro" id="IPR001375">
    <property type="entry name" value="Peptidase_S9_cat"/>
</dbReference>
<keyword evidence="1" id="KW-0732">Signal</keyword>
<dbReference type="SUPFAM" id="SSF53474">
    <property type="entry name" value="alpha/beta-Hydrolases"/>
    <property type="match status" value="1"/>
</dbReference>
<dbReference type="GO" id="GO:0016052">
    <property type="term" value="P:carbohydrate catabolic process"/>
    <property type="evidence" value="ECO:0007669"/>
    <property type="project" value="InterPro"/>
</dbReference>
<dbReference type="PANTHER" id="PTHR43037:SF5">
    <property type="entry name" value="FERULOYL ESTERASE"/>
    <property type="match status" value="1"/>
</dbReference>
<sequence length="816" mass="91501">MPVGQLQYFRSRIDGKLHPCAVCSTDTRDEPKPLIVEVSPGALGNLSGAVELTEQIAGIAAKHNQSCIVLRPTGRGSGSVYQNYGEIDVLEAIEHVASNYAIDRDRITITGSSMGGAATWYLISHYPDLFAGAAPFCGYCDYRLWEKPGGLTFHMHEWETPSWCSRSAAFLIENLSHTPVWIIHGEWDRGIGGGVPVEHSRQMAQLMGERGYRHKYTEVPKTGHGCRLPDIWEEVILWLLKQRKQRSPDRVSLATYNLRHNKSYWVVVDQLLHYGERGAVNAYFVEDNHLVVDTENIRTFSLGPIQKNEPVDVTIDGQKFELMNLSHQNQFQRGPKGVWAHGNFDLSTEKRHRASGPISNLFFDGLILVPGTVGTEEETFFNKWIAENAVGYYRSRNGGVHRGGIMGDNAVQLPVIPDVELTEDLLQTNNLLLYGVYDSNAILSRFEASYSSARIIDPKTGAEFRYKARLVEVAPVVDGFLDDPVWDDAISAALDHDVKEDRRWEDLSDFKATFAAVWRNASLYIAIELTDDQIETAHEKLTMQDRLEIYLDIGHSGQQSDLSRYTLPVGKDVMAAGNQGLLVNWGNGGQSVELSFDLMQTPRKEDTISFGIYYYDVDDDRLNHKLRWGPAGQSEPEDALADLMAFNVKKRGKLTYYYQGDHPVLSPLVTETLPDGDLKIYFSGLTGGYSAKGVLNLDELVSMDPEQEIPLVFKSWESWLKEAGICDSLRDVDFIEVHAFGCQPKAPNPLVDPAGYAAEQERLRKAYAQAYSSFFRDYLPENGVPARFTVHVVDVPDTAASYEFYGTALYQKALQK</sequence>
<name>A0AA35SVW1_GEOBA</name>
<dbReference type="GO" id="GO:0006508">
    <property type="term" value="P:proteolysis"/>
    <property type="evidence" value="ECO:0007669"/>
    <property type="project" value="InterPro"/>
</dbReference>
<accession>A0AA35SVW1</accession>
<keyword evidence="6" id="KW-1185">Reference proteome</keyword>
<dbReference type="SUPFAM" id="SSF49344">
    <property type="entry name" value="CBD9-like"/>
    <property type="match status" value="1"/>
</dbReference>
<feature type="domain" description="Peptidase S9 prolyl oligopeptidase catalytic" evidence="3">
    <location>
        <begin position="88"/>
        <end position="229"/>
    </location>
</feature>
<comment type="caution">
    <text evidence="5">The sequence shown here is derived from an EMBL/GenBank/DDBJ whole genome shotgun (WGS) entry which is preliminary data.</text>
</comment>
<feature type="domain" description="Carbohydrate-binding" evidence="4">
    <location>
        <begin position="477"/>
        <end position="621"/>
    </location>
</feature>
<evidence type="ECO:0000259" key="3">
    <source>
        <dbReference type="Pfam" id="PF00326"/>
    </source>
</evidence>
<dbReference type="GO" id="GO:0030246">
    <property type="term" value="F:carbohydrate binding"/>
    <property type="evidence" value="ECO:0007669"/>
    <property type="project" value="InterPro"/>
</dbReference>
<evidence type="ECO:0000256" key="2">
    <source>
        <dbReference type="ARBA" id="ARBA00022801"/>
    </source>
</evidence>
<evidence type="ECO:0000256" key="1">
    <source>
        <dbReference type="ARBA" id="ARBA00022729"/>
    </source>
</evidence>
<dbReference type="Gene3D" id="3.40.50.1820">
    <property type="entry name" value="alpha/beta hydrolase"/>
    <property type="match status" value="1"/>
</dbReference>
<keyword evidence="2" id="KW-0378">Hydrolase</keyword>
<evidence type="ECO:0000313" key="5">
    <source>
        <dbReference type="EMBL" id="CAI8035721.1"/>
    </source>
</evidence>
<organism evidence="5 6">
    <name type="scientific">Geodia barretti</name>
    <name type="common">Barrett's horny sponge</name>
    <dbReference type="NCBI Taxonomy" id="519541"/>
    <lineage>
        <taxon>Eukaryota</taxon>
        <taxon>Metazoa</taxon>
        <taxon>Porifera</taxon>
        <taxon>Demospongiae</taxon>
        <taxon>Heteroscleromorpha</taxon>
        <taxon>Tetractinellida</taxon>
        <taxon>Astrophorina</taxon>
        <taxon>Geodiidae</taxon>
        <taxon>Geodia</taxon>
    </lineage>
</organism>